<dbReference type="AlphaFoldDB" id="A0A2X0M2C8"/>
<dbReference type="Proteomes" id="UP000249464">
    <property type="component" value="Unassembled WGS sequence"/>
</dbReference>
<feature type="region of interest" description="Disordered" evidence="1">
    <location>
        <begin position="314"/>
        <end position="333"/>
    </location>
</feature>
<feature type="compositionally biased region" description="Basic residues" evidence="1">
    <location>
        <begin position="505"/>
        <end position="522"/>
    </location>
</feature>
<feature type="region of interest" description="Disordered" evidence="1">
    <location>
        <begin position="87"/>
        <end position="125"/>
    </location>
</feature>
<evidence type="ECO:0000256" key="1">
    <source>
        <dbReference type="SAM" id="MobiDB-lite"/>
    </source>
</evidence>
<feature type="compositionally biased region" description="Polar residues" evidence="1">
    <location>
        <begin position="524"/>
        <end position="547"/>
    </location>
</feature>
<evidence type="ECO:0000313" key="3">
    <source>
        <dbReference type="Proteomes" id="UP000249464"/>
    </source>
</evidence>
<organism evidence="2 3">
    <name type="scientific">Microbotryum silenes-dioicae</name>
    <dbReference type="NCBI Taxonomy" id="796604"/>
    <lineage>
        <taxon>Eukaryota</taxon>
        <taxon>Fungi</taxon>
        <taxon>Dikarya</taxon>
        <taxon>Basidiomycota</taxon>
        <taxon>Pucciniomycotina</taxon>
        <taxon>Microbotryomycetes</taxon>
        <taxon>Microbotryales</taxon>
        <taxon>Microbotryaceae</taxon>
        <taxon>Microbotryum</taxon>
    </lineage>
</organism>
<feature type="region of interest" description="Disordered" evidence="1">
    <location>
        <begin position="490"/>
        <end position="547"/>
    </location>
</feature>
<sequence>MTIAHAHKLLDQELLTVPEALLGQHQDVRQALVSLWFSAARSGTSQQKQTQRFVGSVRAEADRIVAATAGQIHLVIVFDHASARPALKARRTPMSRDNGNGVRRSPQVSPDNFQRRSPDRHTDPMTEWLTNFGGQGEPTLAGHVFDMSSEVTVIISAHEADPLIAASTRVGVIGGVRVQGDRAALASRDSDYFMVIGSERARYRIIPSVKHRVVRVIDLEILEGQGKFPGAEGRFVAGLMMGCDYLPTGIEGYGPTKLEKLDRSVFQLATWSQGYEHATAVLHRVGAKLTFAPSAMQLLPSATCTTSIGATWSRSHRAPREPSNIPLGSSSPTLRSMGVRTNTCVASRRPRCGRSVQPRSCKGAKATDSRWAAAVRRLEAVQPGRCASTRQIATKGAVGADGFHLLTPECPIVESASEGSNKAKKKKITTPAPPRVKAMSAKQGRWAHAIASGQSATTSTGDSDGSKGAEALAQVYRIFTMSGALEDLVREVDGGGPGPVEDSKKRRRKAKQTRRRHKKGRKATNPSTSSGTSQNSTETASDAMSIG</sequence>
<dbReference type="EMBL" id="FQNC01000041">
    <property type="protein sequence ID" value="SGY32199.1"/>
    <property type="molecule type" value="Genomic_DNA"/>
</dbReference>
<name>A0A2X0M2C8_9BASI</name>
<keyword evidence="3" id="KW-1185">Reference proteome</keyword>
<feature type="compositionally biased region" description="Low complexity" evidence="1">
    <location>
        <begin position="451"/>
        <end position="466"/>
    </location>
</feature>
<accession>A0A2X0M2C8</accession>
<proteinExistence type="predicted"/>
<feature type="region of interest" description="Disordered" evidence="1">
    <location>
        <begin position="416"/>
        <end position="466"/>
    </location>
</feature>
<gene>
    <name evidence="2" type="primary">BQ5605_C002g01331</name>
    <name evidence="2" type="ORF">BQ5605_C002G01331</name>
</gene>
<reference evidence="2 3" key="1">
    <citation type="submission" date="2016-11" db="EMBL/GenBank/DDBJ databases">
        <authorList>
            <person name="Jaros S."/>
            <person name="Januszkiewicz K."/>
            <person name="Wedrychowicz H."/>
        </authorList>
    </citation>
    <scope>NUCLEOTIDE SEQUENCE [LARGE SCALE GENOMIC DNA]</scope>
</reference>
<evidence type="ECO:0000313" key="2">
    <source>
        <dbReference type="EMBL" id="SGY32199.1"/>
    </source>
</evidence>
<protein>
    <submittedName>
        <fullName evidence="2">BQ5605_C002g01331 protein</fullName>
    </submittedName>
</protein>
<feature type="compositionally biased region" description="Basic and acidic residues" evidence="1">
    <location>
        <begin position="113"/>
        <end position="124"/>
    </location>
</feature>